<dbReference type="Gene3D" id="2.60.120.330">
    <property type="entry name" value="B-lactam Antibiotic, Isopenicillin N Synthase, Chain"/>
    <property type="match status" value="1"/>
</dbReference>
<feature type="domain" description="Fe2OG dioxygenase" evidence="6">
    <location>
        <begin position="208"/>
        <end position="309"/>
    </location>
</feature>
<dbReference type="GO" id="GO:0016491">
    <property type="term" value="F:oxidoreductase activity"/>
    <property type="evidence" value="ECO:0007669"/>
    <property type="project" value="UniProtKB-KW"/>
</dbReference>
<evidence type="ECO:0000259" key="6">
    <source>
        <dbReference type="PROSITE" id="PS51471"/>
    </source>
</evidence>
<keyword evidence="2 5" id="KW-0479">Metal-binding</keyword>
<name>A0A6P5TDY0_PRUAV</name>
<dbReference type="InterPro" id="IPR026992">
    <property type="entry name" value="DIOX_N"/>
</dbReference>
<dbReference type="InterPro" id="IPR044861">
    <property type="entry name" value="IPNS-like_FE2OG_OXY"/>
</dbReference>
<dbReference type="InterPro" id="IPR050295">
    <property type="entry name" value="Plant_2OG-oxidoreductases"/>
</dbReference>
<evidence type="ECO:0000256" key="2">
    <source>
        <dbReference type="ARBA" id="ARBA00022723"/>
    </source>
</evidence>
<keyword evidence="5" id="KW-0560">Oxidoreductase</keyword>
<reference evidence="8" key="1">
    <citation type="submission" date="2025-08" db="UniProtKB">
        <authorList>
            <consortium name="RefSeq"/>
        </authorList>
    </citation>
    <scope>IDENTIFICATION</scope>
</reference>
<dbReference type="GO" id="GO:0031418">
    <property type="term" value="F:L-ascorbic acid binding"/>
    <property type="evidence" value="ECO:0007669"/>
    <property type="project" value="UniProtKB-KW"/>
</dbReference>
<evidence type="ECO:0000313" key="7">
    <source>
        <dbReference type="Proteomes" id="UP000515124"/>
    </source>
</evidence>
<dbReference type="GeneID" id="110766530"/>
<dbReference type="Pfam" id="PF03171">
    <property type="entry name" value="2OG-FeII_Oxy"/>
    <property type="match status" value="1"/>
</dbReference>
<dbReference type="GO" id="GO:0046872">
    <property type="term" value="F:metal ion binding"/>
    <property type="evidence" value="ECO:0007669"/>
    <property type="project" value="UniProtKB-KW"/>
</dbReference>
<evidence type="ECO:0000256" key="5">
    <source>
        <dbReference type="RuleBase" id="RU003682"/>
    </source>
</evidence>
<dbReference type="PROSITE" id="PS51471">
    <property type="entry name" value="FE2OG_OXY"/>
    <property type="match status" value="1"/>
</dbReference>
<dbReference type="Proteomes" id="UP000515124">
    <property type="component" value="Unplaced"/>
</dbReference>
<evidence type="ECO:0000256" key="4">
    <source>
        <dbReference type="ARBA" id="ARBA00023004"/>
    </source>
</evidence>
<keyword evidence="7" id="KW-1185">Reference proteome</keyword>
<dbReference type="InterPro" id="IPR027443">
    <property type="entry name" value="IPNS-like_sf"/>
</dbReference>
<evidence type="ECO:0000256" key="1">
    <source>
        <dbReference type="ARBA" id="ARBA00008056"/>
    </source>
</evidence>
<dbReference type="KEGG" id="pavi:110766530"/>
<proteinExistence type="inferred from homology"/>
<accession>A0A6P5TDY0</accession>
<dbReference type="PANTHER" id="PTHR47991">
    <property type="entry name" value="OXOGLUTARATE/IRON-DEPENDENT DIOXYGENASE"/>
    <property type="match status" value="1"/>
</dbReference>
<keyword evidence="3" id="KW-0847">Vitamin C</keyword>
<comment type="similarity">
    <text evidence="1 5">Belongs to the iron/ascorbate-dependent oxidoreductase family.</text>
</comment>
<gene>
    <name evidence="8" type="primary">LOC110766530</name>
</gene>
<protein>
    <submittedName>
        <fullName evidence="8">Protein SRG1-like</fullName>
    </submittedName>
</protein>
<dbReference type="FunFam" id="2.60.120.330:FF:000079">
    <property type="entry name" value="Protein SRG1"/>
    <property type="match status" value="1"/>
</dbReference>
<dbReference type="InterPro" id="IPR005123">
    <property type="entry name" value="Oxoglu/Fe-dep_dioxygenase_dom"/>
</dbReference>
<organism evidence="7 8">
    <name type="scientific">Prunus avium</name>
    <name type="common">Cherry</name>
    <name type="synonym">Cerasus avium</name>
    <dbReference type="NCBI Taxonomy" id="42229"/>
    <lineage>
        <taxon>Eukaryota</taxon>
        <taxon>Viridiplantae</taxon>
        <taxon>Streptophyta</taxon>
        <taxon>Embryophyta</taxon>
        <taxon>Tracheophyta</taxon>
        <taxon>Spermatophyta</taxon>
        <taxon>Magnoliopsida</taxon>
        <taxon>eudicotyledons</taxon>
        <taxon>Gunneridae</taxon>
        <taxon>Pentapetalae</taxon>
        <taxon>rosids</taxon>
        <taxon>fabids</taxon>
        <taxon>Rosales</taxon>
        <taxon>Rosaceae</taxon>
        <taxon>Amygdaloideae</taxon>
        <taxon>Amygdaleae</taxon>
        <taxon>Prunus</taxon>
    </lineage>
</organism>
<dbReference type="RefSeq" id="XP_021825558.1">
    <property type="nucleotide sequence ID" value="XM_021969866.1"/>
</dbReference>
<sequence length="368" mass="41841">MGSNPDARTYGSSLPAPNVQEIVRSDPLLVPERYLIRNEEDLPKCGDHMSQSHLSSEVPIIDFSLLSKGHKEELKKLDLACKEWGFFQMVNHGVATEVLQAMKDAAAEFFELELEEKNKIATAPEDIQGYGHTHVVSEEQILDWSDSLSLFVYPSRYRMLKFWPTTPKEFKLIEVYSSEVKKVGEELLRSLSIIMGMERDTLLGLHKELLQALRVNYYPQCCMPDKVLGLSPHSDKTSITILMQEDNATGLQIRQAGEWVPVKPIPNALVVNVGDAIEIWSNGKYKSIEHRVVTTESKARLSYASFFLPNDDVEVEPFDYMVESTGSVRMYKKVRFGDYLRQAFKKKNDGKAHIQMVKIEKLKPSLPS</sequence>
<dbReference type="SUPFAM" id="SSF51197">
    <property type="entry name" value="Clavaminate synthase-like"/>
    <property type="match status" value="1"/>
</dbReference>
<keyword evidence="4 5" id="KW-0408">Iron</keyword>
<evidence type="ECO:0000256" key="3">
    <source>
        <dbReference type="ARBA" id="ARBA00022896"/>
    </source>
</evidence>
<dbReference type="AlphaFoldDB" id="A0A6P5TDY0"/>
<dbReference type="Pfam" id="PF14226">
    <property type="entry name" value="DIOX_N"/>
    <property type="match status" value="1"/>
</dbReference>
<evidence type="ECO:0000313" key="8">
    <source>
        <dbReference type="RefSeq" id="XP_021825558.1"/>
    </source>
</evidence>